<evidence type="ECO:0000313" key="6">
    <source>
        <dbReference type="EMBL" id="KAL0964282.1"/>
    </source>
</evidence>
<comment type="subcellular location">
    <subcellularLocation>
        <location evidence="1 2 3">Nucleus</location>
    </subcellularLocation>
</comment>
<evidence type="ECO:0000256" key="2">
    <source>
        <dbReference type="PROSITE-ProRule" id="PRU00108"/>
    </source>
</evidence>
<organism evidence="6 7">
    <name type="scientific">Umbra pygmaea</name>
    <name type="common">Eastern mudminnow</name>
    <dbReference type="NCBI Taxonomy" id="75934"/>
    <lineage>
        <taxon>Eukaryota</taxon>
        <taxon>Metazoa</taxon>
        <taxon>Chordata</taxon>
        <taxon>Craniata</taxon>
        <taxon>Vertebrata</taxon>
        <taxon>Euteleostomi</taxon>
        <taxon>Actinopterygii</taxon>
        <taxon>Neopterygii</taxon>
        <taxon>Teleostei</taxon>
        <taxon>Protacanthopterygii</taxon>
        <taxon>Esociformes</taxon>
        <taxon>Umbridae</taxon>
        <taxon>Umbra</taxon>
    </lineage>
</organism>
<comment type="caution">
    <text evidence="6">The sequence shown here is derived from an EMBL/GenBank/DDBJ whole genome shotgun (WGS) entry which is preliminary data.</text>
</comment>
<evidence type="ECO:0000256" key="4">
    <source>
        <dbReference type="SAM" id="MobiDB-lite"/>
    </source>
</evidence>
<dbReference type="GO" id="GO:0003677">
    <property type="term" value="F:DNA binding"/>
    <property type="evidence" value="ECO:0007669"/>
    <property type="project" value="UniProtKB-UniRule"/>
</dbReference>
<feature type="domain" description="Homeobox" evidence="5">
    <location>
        <begin position="127"/>
        <end position="187"/>
    </location>
</feature>
<dbReference type="Pfam" id="PF00046">
    <property type="entry name" value="Homeodomain"/>
    <property type="match status" value="1"/>
</dbReference>
<dbReference type="InterPro" id="IPR050848">
    <property type="entry name" value="Homeobox_TF"/>
</dbReference>
<dbReference type="GO" id="GO:0005634">
    <property type="term" value="C:nucleus"/>
    <property type="evidence" value="ECO:0007669"/>
    <property type="project" value="UniProtKB-SubCell"/>
</dbReference>
<keyword evidence="2 3" id="KW-0371">Homeobox</keyword>
<dbReference type="Gene3D" id="1.10.10.60">
    <property type="entry name" value="Homeodomain-like"/>
    <property type="match status" value="1"/>
</dbReference>
<keyword evidence="7" id="KW-1185">Reference proteome</keyword>
<evidence type="ECO:0000256" key="3">
    <source>
        <dbReference type="RuleBase" id="RU000682"/>
    </source>
</evidence>
<feature type="region of interest" description="Disordered" evidence="4">
    <location>
        <begin position="102"/>
        <end position="130"/>
    </location>
</feature>
<dbReference type="SMART" id="SM00389">
    <property type="entry name" value="HOX"/>
    <property type="match status" value="1"/>
</dbReference>
<name>A0ABD0WKS0_UMBPY</name>
<dbReference type="CDD" id="cd00086">
    <property type="entry name" value="homeodomain"/>
    <property type="match status" value="1"/>
</dbReference>
<evidence type="ECO:0000256" key="1">
    <source>
        <dbReference type="ARBA" id="ARBA00004123"/>
    </source>
</evidence>
<dbReference type="PANTHER" id="PTHR24333">
    <property type="entry name" value="HOMEO BOX HB9 LIKE A-RELATED"/>
    <property type="match status" value="1"/>
</dbReference>
<protein>
    <recommendedName>
        <fullName evidence="5">Homeobox domain-containing protein</fullName>
    </recommendedName>
</protein>
<keyword evidence="2 3" id="KW-0539">Nucleus</keyword>
<dbReference type="Proteomes" id="UP001557470">
    <property type="component" value="Unassembled WGS sequence"/>
</dbReference>
<evidence type="ECO:0000313" key="7">
    <source>
        <dbReference type="Proteomes" id="UP001557470"/>
    </source>
</evidence>
<feature type="compositionally biased region" description="Polar residues" evidence="4">
    <location>
        <begin position="102"/>
        <end position="115"/>
    </location>
</feature>
<accession>A0ABD0WKS0</accession>
<dbReference type="PANTHER" id="PTHR24333:SF5">
    <property type="entry name" value="VENT HOMEOBOX"/>
    <property type="match status" value="1"/>
</dbReference>
<gene>
    <name evidence="6" type="ORF">UPYG_G00321740</name>
</gene>
<keyword evidence="2 3" id="KW-0238">DNA-binding</keyword>
<dbReference type="InterPro" id="IPR001356">
    <property type="entry name" value="HD"/>
</dbReference>
<evidence type="ECO:0000259" key="5">
    <source>
        <dbReference type="PROSITE" id="PS50071"/>
    </source>
</evidence>
<sequence>MVKNFSVDWMAQSHHDTLPKEISTDIDTLDIIPVHFRPHVPCMVQPRPPTSYNKVHIQTKPKTTGIKFMDTSTNCQNPETRLSSPLHPAICASPSLSEISGYSSGYDSEAASSECPSLEGSEEERDGVKRRARTRFTPEQIEKLEKIFYKHKYPEAADRVKTALKLNLSETQVRTWFQNRRMKLKREVQDMRIECLAPAQSQMIFPPMHQCQSGYVGQHLHTMYGPIVQHIPMQPMASQQHSMMPNAHYY</sequence>
<dbReference type="AlphaFoldDB" id="A0ABD0WKS0"/>
<dbReference type="EMBL" id="JAGEUA010000010">
    <property type="protein sequence ID" value="KAL0964282.1"/>
    <property type="molecule type" value="Genomic_DNA"/>
</dbReference>
<reference evidence="6 7" key="1">
    <citation type="submission" date="2024-06" db="EMBL/GenBank/DDBJ databases">
        <authorList>
            <person name="Pan Q."/>
            <person name="Wen M."/>
            <person name="Jouanno E."/>
            <person name="Zahm M."/>
            <person name="Klopp C."/>
            <person name="Cabau C."/>
            <person name="Louis A."/>
            <person name="Berthelot C."/>
            <person name="Parey E."/>
            <person name="Roest Crollius H."/>
            <person name="Montfort J."/>
            <person name="Robinson-Rechavi M."/>
            <person name="Bouchez O."/>
            <person name="Lampietro C."/>
            <person name="Lopez Roques C."/>
            <person name="Donnadieu C."/>
            <person name="Postlethwait J."/>
            <person name="Bobe J."/>
            <person name="Verreycken H."/>
            <person name="Guiguen Y."/>
        </authorList>
    </citation>
    <scope>NUCLEOTIDE SEQUENCE [LARGE SCALE GENOMIC DNA]</scope>
    <source>
        <strain evidence="6">Up_M1</strain>
        <tissue evidence="6">Testis</tissue>
    </source>
</reference>
<dbReference type="InterPro" id="IPR009057">
    <property type="entry name" value="Homeodomain-like_sf"/>
</dbReference>
<proteinExistence type="predicted"/>
<dbReference type="SUPFAM" id="SSF46689">
    <property type="entry name" value="Homeodomain-like"/>
    <property type="match status" value="1"/>
</dbReference>
<dbReference type="PROSITE" id="PS50071">
    <property type="entry name" value="HOMEOBOX_2"/>
    <property type="match status" value="1"/>
</dbReference>
<feature type="DNA-binding region" description="Homeobox" evidence="2">
    <location>
        <begin position="129"/>
        <end position="188"/>
    </location>
</feature>